<dbReference type="InterPro" id="IPR050562">
    <property type="entry name" value="FAD_mOase_fung"/>
</dbReference>
<evidence type="ECO:0000313" key="2">
    <source>
        <dbReference type="Proteomes" id="UP000007963"/>
    </source>
</evidence>
<dbReference type="InterPro" id="IPR036188">
    <property type="entry name" value="FAD/NAD-bd_sf"/>
</dbReference>
<sequence length="198" mass="22837">MAACRPCERFITRGPDGKLWMNSGFFDNVRDNHGQDILLLERREFLRILYDCLPDKSPFKLGCKVRDITQDSTGVEVILENGAVERGDMVLGCDGVHSLVRQRMWDLANQKIPRIITAQEKTSMVTRWKCLVGMGPPAPALGERDMTVVHDDGYSFLFLTQPDKLFFFVFFRLEHEFCWPERRQYTDADAETLGCDYC</sequence>
<dbReference type="STRING" id="341663.Q0CWN5"/>
<dbReference type="SUPFAM" id="SSF51905">
    <property type="entry name" value="FAD/NAD(P)-binding domain"/>
    <property type="match status" value="1"/>
</dbReference>
<dbReference type="eggNOG" id="KOG2614">
    <property type="taxonomic scope" value="Eukaryota"/>
</dbReference>
<dbReference type="PANTHER" id="PTHR47356:SF2">
    <property type="entry name" value="FAD-BINDING DOMAIN-CONTAINING PROTEIN-RELATED"/>
    <property type="match status" value="1"/>
</dbReference>
<dbReference type="HOGENOM" id="CLU_1377843_0_0_1"/>
<proteinExistence type="predicted"/>
<name>Q0CWN5_ASPTN</name>
<evidence type="ECO:0008006" key="3">
    <source>
        <dbReference type="Google" id="ProtNLM"/>
    </source>
</evidence>
<organism evidence="1 2">
    <name type="scientific">Aspergillus terreus (strain NIH 2624 / FGSC A1156)</name>
    <dbReference type="NCBI Taxonomy" id="341663"/>
    <lineage>
        <taxon>Eukaryota</taxon>
        <taxon>Fungi</taxon>
        <taxon>Dikarya</taxon>
        <taxon>Ascomycota</taxon>
        <taxon>Pezizomycotina</taxon>
        <taxon>Eurotiomycetes</taxon>
        <taxon>Eurotiomycetidae</taxon>
        <taxon>Eurotiales</taxon>
        <taxon>Aspergillaceae</taxon>
        <taxon>Aspergillus</taxon>
        <taxon>Aspergillus subgen. Circumdati</taxon>
    </lineage>
</organism>
<gene>
    <name evidence="1" type="ORF">ATEG_01899</name>
</gene>
<dbReference type="Proteomes" id="UP000007963">
    <property type="component" value="Unassembled WGS sequence"/>
</dbReference>
<dbReference type="EMBL" id="CH476596">
    <property type="protein sequence ID" value="EAU36861.1"/>
    <property type="molecule type" value="Genomic_DNA"/>
</dbReference>
<dbReference type="Gene3D" id="3.50.50.60">
    <property type="entry name" value="FAD/NAD(P)-binding domain"/>
    <property type="match status" value="1"/>
</dbReference>
<accession>Q0CWN5</accession>
<reference evidence="2" key="1">
    <citation type="submission" date="2005-09" db="EMBL/GenBank/DDBJ databases">
        <title>Annotation of the Aspergillus terreus NIH2624 genome.</title>
        <authorList>
            <person name="Birren B.W."/>
            <person name="Lander E.S."/>
            <person name="Galagan J.E."/>
            <person name="Nusbaum C."/>
            <person name="Devon K."/>
            <person name="Henn M."/>
            <person name="Ma L.-J."/>
            <person name="Jaffe D.B."/>
            <person name="Butler J."/>
            <person name="Alvarez P."/>
            <person name="Gnerre S."/>
            <person name="Grabherr M."/>
            <person name="Kleber M."/>
            <person name="Mauceli E.W."/>
            <person name="Brockman W."/>
            <person name="Rounsley S."/>
            <person name="Young S.K."/>
            <person name="LaButti K."/>
            <person name="Pushparaj V."/>
            <person name="DeCaprio D."/>
            <person name="Crawford M."/>
            <person name="Koehrsen M."/>
            <person name="Engels R."/>
            <person name="Montgomery P."/>
            <person name="Pearson M."/>
            <person name="Howarth C."/>
            <person name="Larson L."/>
            <person name="Luoma S."/>
            <person name="White J."/>
            <person name="Alvarado L."/>
            <person name="Kodira C.D."/>
            <person name="Zeng Q."/>
            <person name="Oleary S."/>
            <person name="Yandava C."/>
            <person name="Denning D.W."/>
            <person name="Nierman W.C."/>
            <person name="Milne T."/>
            <person name="Madden K."/>
        </authorList>
    </citation>
    <scope>NUCLEOTIDE SEQUENCE [LARGE SCALE GENOMIC DNA]</scope>
    <source>
        <strain evidence="2">NIH 2624 / FGSC A1156</strain>
    </source>
</reference>
<dbReference type="OrthoDB" id="2431938at2759"/>
<dbReference type="AlphaFoldDB" id="Q0CWN5"/>
<evidence type="ECO:0000313" key="1">
    <source>
        <dbReference type="EMBL" id="EAU36861.1"/>
    </source>
</evidence>
<dbReference type="GO" id="GO:0004497">
    <property type="term" value="F:monooxygenase activity"/>
    <property type="evidence" value="ECO:0007669"/>
    <property type="project" value="InterPro"/>
</dbReference>
<dbReference type="VEuPathDB" id="FungiDB:ATEG_01899"/>
<protein>
    <recommendedName>
        <fullName evidence="3">FAD-binding domain-containing protein</fullName>
    </recommendedName>
</protein>
<dbReference type="RefSeq" id="XP_001211077.1">
    <property type="nucleotide sequence ID" value="XM_001211077.1"/>
</dbReference>
<dbReference type="PANTHER" id="PTHR47356">
    <property type="entry name" value="FAD-DEPENDENT MONOOXYGENASE ASQG-RELATED"/>
    <property type="match status" value="1"/>
</dbReference>
<dbReference type="GeneID" id="4316879"/>